<dbReference type="CDD" id="cd03798">
    <property type="entry name" value="GT4_WlbH-like"/>
    <property type="match status" value="1"/>
</dbReference>
<name>A0A7X2S7G2_9BACI</name>
<evidence type="ECO:0000259" key="2">
    <source>
        <dbReference type="Pfam" id="PF13439"/>
    </source>
</evidence>
<comment type="caution">
    <text evidence="3">The sequence shown here is derived from an EMBL/GenBank/DDBJ whole genome shotgun (WGS) entry which is preliminary data.</text>
</comment>
<organism evidence="3 4">
    <name type="scientific">Metabacillus mangrovi</name>
    <dbReference type="NCBI Taxonomy" id="1491830"/>
    <lineage>
        <taxon>Bacteria</taxon>
        <taxon>Bacillati</taxon>
        <taxon>Bacillota</taxon>
        <taxon>Bacilli</taxon>
        <taxon>Bacillales</taxon>
        <taxon>Bacillaceae</taxon>
        <taxon>Metabacillus</taxon>
    </lineage>
</organism>
<dbReference type="PANTHER" id="PTHR45947:SF15">
    <property type="entry name" value="TEICHURONIC ACID BIOSYNTHESIS GLYCOSYLTRANSFERASE TUAC-RELATED"/>
    <property type="match status" value="1"/>
</dbReference>
<keyword evidence="4" id="KW-1185">Reference proteome</keyword>
<gene>
    <name evidence="3" type="ORF">GKZ89_16665</name>
</gene>
<accession>A0A7X2S7G2</accession>
<dbReference type="PANTHER" id="PTHR45947">
    <property type="entry name" value="SULFOQUINOVOSYL TRANSFERASE SQD2"/>
    <property type="match status" value="1"/>
</dbReference>
<keyword evidence="3" id="KW-0808">Transferase</keyword>
<dbReference type="Gene3D" id="3.40.50.2000">
    <property type="entry name" value="Glycogen Phosphorylase B"/>
    <property type="match status" value="2"/>
</dbReference>
<dbReference type="AlphaFoldDB" id="A0A7X2S7G2"/>
<dbReference type="EMBL" id="WMIB01000022">
    <property type="protein sequence ID" value="MTH55038.1"/>
    <property type="molecule type" value="Genomic_DNA"/>
</dbReference>
<dbReference type="Pfam" id="PF00534">
    <property type="entry name" value="Glycos_transf_1"/>
    <property type="match status" value="1"/>
</dbReference>
<evidence type="ECO:0000313" key="3">
    <source>
        <dbReference type="EMBL" id="MTH55038.1"/>
    </source>
</evidence>
<evidence type="ECO:0000313" key="4">
    <source>
        <dbReference type="Proteomes" id="UP000434639"/>
    </source>
</evidence>
<dbReference type="InterPro" id="IPR028098">
    <property type="entry name" value="Glyco_trans_4-like_N"/>
</dbReference>
<dbReference type="OrthoDB" id="179766at2"/>
<feature type="domain" description="Glycosyltransferase subfamily 4-like N-terminal" evidence="2">
    <location>
        <begin position="17"/>
        <end position="195"/>
    </location>
</feature>
<dbReference type="GO" id="GO:0016757">
    <property type="term" value="F:glycosyltransferase activity"/>
    <property type="evidence" value="ECO:0007669"/>
    <property type="project" value="InterPro"/>
</dbReference>
<dbReference type="InterPro" id="IPR050194">
    <property type="entry name" value="Glycosyltransferase_grp1"/>
</dbReference>
<dbReference type="SUPFAM" id="SSF53756">
    <property type="entry name" value="UDP-Glycosyltransferase/glycogen phosphorylase"/>
    <property type="match status" value="1"/>
</dbReference>
<protein>
    <submittedName>
        <fullName evidence="3">Glycosyltransferase</fullName>
    </submittedName>
</protein>
<sequence length="391" mass="43424">MKILWITSTYPTERSPGAGVFHQTQADALMKQGVEVQVICPVAHSPKILQMINKKYKKYEIEEHYTRNGVQVYRPKYIAVPGQLKWAQPSRRIAGAVMKIIREQGLEFDAIHAHLAMPSGGAAEIVSKKTNKPYFLTLHGSDVHIYPDYSESARKAFVKAVRGASKVIAVSRKLIQKTAERSGVTPVELPIGINLSKFKGNPGVSKDELRENLDLPKGKKIILYIGRLVKEKGIGELVEAIRQLDDSYMCVLIGNGPLMGQLKENPELRQKVRCTGEISNENVRSYLLASDLFALPSYSEGMPTVLIEALALKIPVVATNVGGIPELMGSSSHLLVEPKNTAQLAERITSLLETDLYSDQTKEDLYAKVINSFDADRNAEKLKKLYEEVIK</sequence>
<dbReference type="InterPro" id="IPR001296">
    <property type="entry name" value="Glyco_trans_1"/>
</dbReference>
<feature type="domain" description="Glycosyl transferase family 1" evidence="1">
    <location>
        <begin position="206"/>
        <end position="359"/>
    </location>
</feature>
<dbReference type="NCBIfam" id="NF047684">
    <property type="entry name" value="TeichurnBiosyTuaC"/>
    <property type="match status" value="1"/>
</dbReference>
<dbReference type="Proteomes" id="UP000434639">
    <property type="component" value="Unassembled WGS sequence"/>
</dbReference>
<dbReference type="RefSeq" id="WP_155113550.1">
    <property type="nucleotide sequence ID" value="NZ_WMIB01000022.1"/>
</dbReference>
<reference evidence="3 4" key="1">
    <citation type="journal article" date="2017" name="Int. J. Syst. Evol. Microbiol.">
        <title>Bacillus mangrovi sp. nov., isolated from a sediment sample from a mangrove forest.</title>
        <authorList>
            <person name="Gupta V."/>
            <person name="Singh P.K."/>
            <person name="Korpole S."/>
            <person name="Tanuku N.R.S."/>
            <person name="Pinnaka A.K."/>
        </authorList>
    </citation>
    <scope>NUCLEOTIDE SEQUENCE [LARGE SCALE GENOMIC DNA]</scope>
    <source>
        <strain evidence="3 4">KCTC 33872</strain>
    </source>
</reference>
<proteinExistence type="predicted"/>
<evidence type="ECO:0000259" key="1">
    <source>
        <dbReference type="Pfam" id="PF00534"/>
    </source>
</evidence>
<dbReference type="Pfam" id="PF13439">
    <property type="entry name" value="Glyco_transf_4"/>
    <property type="match status" value="1"/>
</dbReference>